<dbReference type="RefSeq" id="WP_142492301.1">
    <property type="nucleotide sequence ID" value="NZ_FXTO01000004.1"/>
</dbReference>
<protein>
    <submittedName>
        <fullName evidence="3">Tripartite-type tricarboxylate transporter, receptor component TctC</fullName>
    </submittedName>
</protein>
<accession>A0A521BS51</accession>
<dbReference type="Pfam" id="PF03401">
    <property type="entry name" value="TctC"/>
    <property type="match status" value="1"/>
</dbReference>
<feature type="signal peptide" evidence="2">
    <location>
        <begin position="1"/>
        <end position="30"/>
    </location>
</feature>
<dbReference type="Gene3D" id="3.40.190.10">
    <property type="entry name" value="Periplasmic binding protein-like II"/>
    <property type="match status" value="1"/>
</dbReference>
<sequence>MKNLQSRKTIVAHLAVAGIATLGFATPALADFPEKPITIMVGFGAGGGTDTLARLVAKNAEAALGQPIVVENVPGGGGIVAATKLMNADPDGYTIGMAVTSTFSYAPQASDTVKYNVGNFDYVTSVAGLQNCVVASKDAPFNTWEDVVRLSKEGKKLSFGTPSPSASLAIDYANRESGIEMKMVPVKGGAQIMKDVMGGHLDMGWSAGIHQKFGDQLKVIVTTDSARLKSAPDVQTLRELGIEVGSKNYFMMFAPKGIPADRLEKLINALSTAARSDDVKSLAEDKMGFPIEVVTGEDLRAHVQESEADYKRLIDLSKAAK</sequence>
<dbReference type="OrthoDB" id="8443386at2"/>
<proteinExistence type="inferred from homology"/>
<dbReference type="Proteomes" id="UP000316030">
    <property type="component" value="Unassembled WGS sequence"/>
</dbReference>
<keyword evidence="2" id="KW-0732">Signal</keyword>
<evidence type="ECO:0000313" key="4">
    <source>
        <dbReference type="Proteomes" id="UP000316030"/>
    </source>
</evidence>
<name>A0A521BS51_9RHOB</name>
<dbReference type="SUPFAM" id="SSF53850">
    <property type="entry name" value="Periplasmic binding protein-like II"/>
    <property type="match status" value="1"/>
</dbReference>
<dbReference type="PANTHER" id="PTHR42928">
    <property type="entry name" value="TRICARBOXYLATE-BINDING PROTEIN"/>
    <property type="match status" value="1"/>
</dbReference>
<dbReference type="AlphaFoldDB" id="A0A521BS51"/>
<feature type="chain" id="PRO_5021746279" evidence="2">
    <location>
        <begin position="31"/>
        <end position="321"/>
    </location>
</feature>
<evidence type="ECO:0000313" key="3">
    <source>
        <dbReference type="EMBL" id="SMO49885.1"/>
    </source>
</evidence>
<evidence type="ECO:0000256" key="1">
    <source>
        <dbReference type="ARBA" id="ARBA00006987"/>
    </source>
</evidence>
<dbReference type="Gene3D" id="3.40.190.150">
    <property type="entry name" value="Bordetella uptake gene, domain 1"/>
    <property type="match status" value="1"/>
</dbReference>
<reference evidence="3 4" key="1">
    <citation type="submission" date="2017-05" db="EMBL/GenBank/DDBJ databases">
        <authorList>
            <person name="Varghese N."/>
            <person name="Submissions S."/>
        </authorList>
    </citation>
    <scope>NUCLEOTIDE SEQUENCE [LARGE SCALE GENOMIC DNA]</scope>
    <source>
        <strain evidence="3 4">DSM 29506</strain>
    </source>
</reference>
<organism evidence="3 4">
    <name type="scientific">Thalassovita litoralis</name>
    <dbReference type="NCBI Taxonomy" id="1010611"/>
    <lineage>
        <taxon>Bacteria</taxon>
        <taxon>Pseudomonadati</taxon>
        <taxon>Pseudomonadota</taxon>
        <taxon>Alphaproteobacteria</taxon>
        <taxon>Rhodobacterales</taxon>
        <taxon>Roseobacteraceae</taxon>
        <taxon>Thalassovita</taxon>
    </lineage>
</organism>
<dbReference type="EMBL" id="FXTO01000004">
    <property type="protein sequence ID" value="SMO49885.1"/>
    <property type="molecule type" value="Genomic_DNA"/>
</dbReference>
<keyword evidence="3" id="KW-0675">Receptor</keyword>
<dbReference type="CDD" id="cd07012">
    <property type="entry name" value="PBP2_Bug_TTT"/>
    <property type="match status" value="1"/>
</dbReference>
<comment type="similarity">
    <text evidence="1">Belongs to the UPF0065 (bug) family.</text>
</comment>
<dbReference type="InterPro" id="IPR042100">
    <property type="entry name" value="Bug_dom1"/>
</dbReference>
<evidence type="ECO:0000256" key="2">
    <source>
        <dbReference type="SAM" id="SignalP"/>
    </source>
</evidence>
<dbReference type="InterPro" id="IPR005064">
    <property type="entry name" value="BUG"/>
</dbReference>
<keyword evidence="4" id="KW-1185">Reference proteome</keyword>
<dbReference type="PANTHER" id="PTHR42928:SF5">
    <property type="entry name" value="BLR1237 PROTEIN"/>
    <property type="match status" value="1"/>
</dbReference>
<gene>
    <name evidence="3" type="ORF">SAMN06265173_10423</name>
</gene>
<dbReference type="PIRSF" id="PIRSF017082">
    <property type="entry name" value="YflP"/>
    <property type="match status" value="1"/>
</dbReference>